<keyword evidence="2 4" id="KW-0813">Transport</keyword>
<dbReference type="Proteomes" id="UP000183085">
    <property type="component" value="Unassembled WGS sequence"/>
</dbReference>
<proteinExistence type="inferred from homology"/>
<dbReference type="PROSITE" id="PS51257">
    <property type="entry name" value="PROKAR_LIPOPROTEIN"/>
    <property type="match status" value="1"/>
</dbReference>
<comment type="caution">
    <text evidence="6">The sequence shown here is derived from an EMBL/GenBank/DDBJ whole genome shotgun (WGS) entry which is preliminary data.</text>
</comment>
<name>A0A1J5DWE5_9BACT</name>
<sequence length="263" mass="28129">MFKLVVGMLLSTIIFGCAKSNVETINIAGSTAFQPFAEKLAEEFMVSHPEIRINVQGGGSAVGIQAAQTGVAQIGMADVVTLPKEAEGLKSIVVAKDAIVVIVHSTNKIDGLSLQQIQGIFSGKLNNWGQVGGENKKITLVSREEGSGTRDSFRDLLLKDTHLAPNALIQNSTGAVRLMVETDSTAIGYITHGVLSPEVKALKIDGVNPSPRNIRKGKYNVVRPIFLLTKGEPKESVKEFINFILSPQGQKIIADNGLLTVVK</sequence>
<dbReference type="InterPro" id="IPR024370">
    <property type="entry name" value="PBP_domain"/>
</dbReference>
<dbReference type="PANTHER" id="PTHR30570">
    <property type="entry name" value="PERIPLASMIC PHOSPHATE BINDING COMPONENT OF PHOSPHATE ABC TRANSPORTER"/>
    <property type="match status" value="1"/>
</dbReference>
<feature type="domain" description="PBP" evidence="5">
    <location>
        <begin position="20"/>
        <end position="247"/>
    </location>
</feature>
<evidence type="ECO:0000313" key="7">
    <source>
        <dbReference type="Proteomes" id="UP000183085"/>
    </source>
</evidence>
<accession>A0A1J5DWE5</accession>
<reference evidence="6 7" key="1">
    <citation type="journal article" date="2016" name="Environ. Microbiol.">
        <title>Genomic resolution of a cold subsurface aquifer community provides metabolic insights for novel microbes adapted to high CO concentrations.</title>
        <authorList>
            <person name="Probst A.J."/>
            <person name="Castelle C.J."/>
            <person name="Singh A."/>
            <person name="Brown C.T."/>
            <person name="Anantharaman K."/>
            <person name="Sharon I."/>
            <person name="Hug L.A."/>
            <person name="Burstein D."/>
            <person name="Emerson J.B."/>
            <person name="Thomas B.C."/>
            <person name="Banfield J.F."/>
        </authorList>
    </citation>
    <scope>NUCLEOTIDE SEQUENCE [LARGE SCALE GENOMIC DNA]</scope>
    <source>
        <strain evidence="6">CG2_30_40_21</strain>
    </source>
</reference>
<evidence type="ECO:0000259" key="5">
    <source>
        <dbReference type="Pfam" id="PF12849"/>
    </source>
</evidence>
<evidence type="ECO:0000256" key="1">
    <source>
        <dbReference type="ARBA" id="ARBA00008725"/>
    </source>
</evidence>
<feature type="chain" id="PRO_5027165206" description="Phosphate-binding protein" evidence="4">
    <location>
        <begin position="19"/>
        <end position="263"/>
    </location>
</feature>
<dbReference type="SUPFAM" id="SSF53850">
    <property type="entry name" value="Periplasmic binding protein-like II"/>
    <property type="match status" value="1"/>
</dbReference>
<keyword evidence="4" id="KW-0592">Phosphate transport</keyword>
<gene>
    <name evidence="6" type="ORF">AUJ95_04535</name>
</gene>
<dbReference type="STRING" id="1817895.AUJ95_04535"/>
<comment type="similarity">
    <text evidence="1 4">Belongs to the PstS family.</text>
</comment>
<dbReference type="PANTHER" id="PTHR30570:SF1">
    <property type="entry name" value="PHOSPHATE-BINDING PROTEIN PSTS"/>
    <property type="match status" value="1"/>
</dbReference>
<dbReference type="GO" id="GO:0042301">
    <property type="term" value="F:phosphate ion binding"/>
    <property type="evidence" value="ECO:0007669"/>
    <property type="project" value="UniProtKB-UniRule"/>
</dbReference>
<dbReference type="NCBIfam" id="TIGR02136">
    <property type="entry name" value="ptsS_2"/>
    <property type="match status" value="1"/>
</dbReference>
<evidence type="ECO:0000256" key="4">
    <source>
        <dbReference type="RuleBase" id="RU367119"/>
    </source>
</evidence>
<dbReference type="AlphaFoldDB" id="A0A1J5DWE5"/>
<dbReference type="InterPro" id="IPR011862">
    <property type="entry name" value="Phos-bd"/>
</dbReference>
<dbReference type="CDD" id="cd13653">
    <property type="entry name" value="PBP2_phosphate_like_1"/>
    <property type="match status" value="1"/>
</dbReference>
<evidence type="ECO:0000313" key="6">
    <source>
        <dbReference type="EMBL" id="OIP40436.1"/>
    </source>
</evidence>
<protein>
    <recommendedName>
        <fullName evidence="4">Phosphate-binding protein</fullName>
    </recommendedName>
</protein>
<dbReference type="Pfam" id="PF12849">
    <property type="entry name" value="PBP_like_2"/>
    <property type="match status" value="1"/>
</dbReference>
<dbReference type="EMBL" id="MNYI01000120">
    <property type="protein sequence ID" value="OIP40436.1"/>
    <property type="molecule type" value="Genomic_DNA"/>
</dbReference>
<dbReference type="GO" id="GO:0006817">
    <property type="term" value="P:phosphate ion transport"/>
    <property type="evidence" value="ECO:0007669"/>
    <property type="project" value="UniProtKB-UniRule"/>
</dbReference>
<keyword evidence="3 4" id="KW-0732">Signal</keyword>
<comment type="function">
    <text evidence="4">Involved in the system for phosphate transport across the cytoplasmic membrane.</text>
</comment>
<evidence type="ECO:0000256" key="3">
    <source>
        <dbReference type="ARBA" id="ARBA00022729"/>
    </source>
</evidence>
<organism evidence="6 7">
    <name type="scientific">Candidatus Desantisbacteria bacterium CG2_30_40_21</name>
    <dbReference type="NCBI Taxonomy" id="1817895"/>
    <lineage>
        <taxon>Bacteria</taxon>
        <taxon>Candidatus Desantisiibacteriota</taxon>
    </lineage>
</organism>
<evidence type="ECO:0000256" key="2">
    <source>
        <dbReference type="ARBA" id="ARBA00022448"/>
    </source>
</evidence>
<feature type="signal peptide" evidence="4">
    <location>
        <begin position="1"/>
        <end position="18"/>
    </location>
</feature>
<dbReference type="InterPro" id="IPR050811">
    <property type="entry name" value="Phosphate_ABC_transporter"/>
</dbReference>
<dbReference type="Gene3D" id="3.40.190.10">
    <property type="entry name" value="Periplasmic binding protein-like II"/>
    <property type="match status" value="2"/>
</dbReference>